<evidence type="ECO:0000256" key="3">
    <source>
        <dbReference type="ARBA" id="ARBA00022448"/>
    </source>
</evidence>
<dbReference type="InterPro" id="IPR039424">
    <property type="entry name" value="SBP_5"/>
</dbReference>
<sequence>MRPHVLSLLGRRLLGATFVLGLGLAPAMADTLRVGTQGDPASLDTAHIGGSVWENDILGDIYEGLVTLSPEGQYIPGAAKSWQVSDDGLTWTFTLRDDARWSDGEPVVADDFKRAFTRLMTPSNAAVYASLFYPIKNGRAITEGTAASETLGVDAPDARTVVFHLERPTPYFEALLANIAASPVPTHVLDQFGDHWAEPEHIVTNGAFTPTDWVANDHLSTQKNTYFHDAASVSLDGVTFYPIENRNTGLRRFRAGEFDLVRDFPPERYEALKEQLPGAVHLAPQLANYYFALNQRDGHPTADARVREALNLAVRRDIITDKIMNGTVTAARGFVPDGVNQYDAQSMPGLEAPMDERMTRAKRLLSEAGYGPDRPLELTLRYSTTEANKRIAIALASMWKPLGIKTSLINAEGRVHYADLAAGKFDVGRASWVADFDDAANFLGILEQGAAKNYGGYQSDAFDDLMARAARTQDPETRQTLLERAERQMLGDYALIPIYIDTSRNLVNPKLTGFADNALNRHLSRWIKFNESDH</sequence>
<name>A0ABU1GYN8_9GAMM</name>
<comment type="similarity">
    <text evidence="2">Belongs to the bacterial solute-binding protein 5 family.</text>
</comment>
<evidence type="ECO:0000313" key="6">
    <source>
        <dbReference type="EMBL" id="MDR5896562.1"/>
    </source>
</evidence>
<keyword evidence="4" id="KW-0732">Signal</keyword>
<dbReference type="PANTHER" id="PTHR30290:SF10">
    <property type="entry name" value="PERIPLASMIC OLIGOPEPTIDE-BINDING PROTEIN-RELATED"/>
    <property type="match status" value="1"/>
</dbReference>
<organism evidence="6 7">
    <name type="scientific">Larsenimonas suaedae</name>
    <dbReference type="NCBI Taxonomy" id="1851019"/>
    <lineage>
        <taxon>Bacteria</taxon>
        <taxon>Pseudomonadati</taxon>
        <taxon>Pseudomonadota</taxon>
        <taxon>Gammaproteobacteria</taxon>
        <taxon>Oceanospirillales</taxon>
        <taxon>Halomonadaceae</taxon>
        <taxon>Larsenimonas</taxon>
    </lineage>
</organism>
<dbReference type="EMBL" id="JARWAO010000005">
    <property type="protein sequence ID" value="MDR5896562.1"/>
    <property type="molecule type" value="Genomic_DNA"/>
</dbReference>
<dbReference type="Gene3D" id="3.90.76.10">
    <property type="entry name" value="Dipeptide-binding Protein, Domain 1"/>
    <property type="match status" value="1"/>
</dbReference>
<dbReference type="Gene3D" id="3.10.105.10">
    <property type="entry name" value="Dipeptide-binding Protein, Domain 3"/>
    <property type="match status" value="1"/>
</dbReference>
<feature type="domain" description="Solute-binding protein family 5" evidence="5">
    <location>
        <begin position="74"/>
        <end position="450"/>
    </location>
</feature>
<evidence type="ECO:0000256" key="4">
    <source>
        <dbReference type="ARBA" id="ARBA00022729"/>
    </source>
</evidence>
<reference evidence="6 7" key="1">
    <citation type="submission" date="2023-04" db="EMBL/GenBank/DDBJ databases">
        <title>A long-awaited taxogenomic arrangement of the family Halomonadaceae.</title>
        <authorList>
            <person name="De La Haba R."/>
            <person name="Chuvochina M."/>
            <person name="Wittouck S."/>
            <person name="Arahal D.R."/>
            <person name="Sanchez-Porro C."/>
            <person name="Hugenholtz P."/>
            <person name="Ventosa A."/>
        </authorList>
    </citation>
    <scope>NUCLEOTIDE SEQUENCE [LARGE SCALE GENOMIC DNA]</scope>
    <source>
        <strain evidence="6 7">DSM 22428</strain>
    </source>
</reference>
<accession>A0ABU1GYN8</accession>
<comment type="caution">
    <text evidence="6">The sequence shown here is derived from an EMBL/GenBank/DDBJ whole genome shotgun (WGS) entry which is preliminary data.</text>
</comment>
<dbReference type="SUPFAM" id="SSF53850">
    <property type="entry name" value="Periplasmic binding protein-like II"/>
    <property type="match status" value="1"/>
</dbReference>
<dbReference type="CDD" id="cd08504">
    <property type="entry name" value="PBP2_OppA"/>
    <property type="match status" value="1"/>
</dbReference>
<dbReference type="Gene3D" id="3.40.190.10">
    <property type="entry name" value="Periplasmic binding protein-like II"/>
    <property type="match status" value="1"/>
</dbReference>
<keyword evidence="3" id="KW-0813">Transport</keyword>
<dbReference type="Proteomes" id="UP001269375">
    <property type="component" value="Unassembled WGS sequence"/>
</dbReference>
<evidence type="ECO:0000313" key="7">
    <source>
        <dbReference type="Proteomes" id="UP001269375"/>
    </source>
</evidence>
<dbReference type="PIRSF" id="PIRSF002741">
    <property type="entry name" value="MppA"/>
    <property type="match status" value="1"/>
</dbReference>
<protein>
    <submittedName>
        <fullName evidence="6">Peptide ABC transporter substrate-binding protein</fullName>
    </submittedName>
</protein>
<evidence type="ECO:0000256" key="1">
    <source>
        <dbReference type="ARBA" id="ARBA00004196"/>
    </source>
</evidence>
<dbReference type="RefSeq" id="WP_251594276.1">
    <property type="nucleotide sequence ID" value="NZ_JAMLJI010000003.1"/>
</dbReference>
<evidence type="ECO:0000259" key="5">
    <source>
        <dbReference type="Pfam" id="PF00496"/>
    </source>
</evidence>
<comment type="subcellular location">
    <subcellularLocation>
        <location evidence="1">Cell envelope</location>
    </subcellularLocation>
</comment>
<proteinExistence type="inferred from homology"/>
<gene>
    <name evidence="6" type="ORF">QC825_10795</name>
</gene>
<evidence type="ECO:0000256" key="2">
    <source>
        <dbReference type="ARBA" id="ARBA00005695"/>
    </source>
</evidence>
<dbReference type="PANTHER" id="PTHR30290">
    <property type="entry name" value="PERIPLASMIC BINDING COMPONENT OF ABC TRANSPORTER"/>
    <property type="match status" value="1"/>
</dbReference>
<dbReference type="Pfam" id="PF00496">
    <property type="entry name" value="SBP_bac_5"/>
    <property type="match status" value="1"/>
</dbReference>
<dbReference type="InterPro" id="IPR000914">
    <property type="entry name" value="SBP_5_dom"/>
</dbReference>
<dbReference type="InterPro" id="IPR030678">
    <property type="entry name" value="Peptide/Ni-bd"/>
</dbReference>
<keyword evidence="7" id="KW-1185">Reference proteome</keyword>